<feature type="domain" description="Integrase catalytic" evidence="2">
    <location>
        <begin position="124"/>
        <end position="223"/>
    </location>
</feature>
<evidence type="ECO:0000313" key="3">
    <source>
        <dbReference type="EMBL" id="RLP05832.1"/>
    </source>
</evidence>
<dbReference type="OrthoDB" id="4281720at2"/>
<protein>
    <submittedName>
        <fullName evidence="3">IS3 family transposase</fullName>
    </submittedName>
</protein>
<reference evidence="3 4" key="1">
    <citation type="submission" date="2018-10" db="EMBL/GenBank/DDBJ databases">
        <title>Propionibacterium australiense Genome Sequencing and Assembly.</title>
        <authorList>
            <person name="Bernier A.-M."/>
            <person name="Bernard K."/>
        </authorList>
    </citation>
    <scope>NUCLEOTIDE SEQUENCE [LARGE SCALE GENOMIC DNA]</scope>
    <source>
        <strain evidence="3 4">NML98A078</strain>
    </source>
</reference>
<dbReference type="Pfam" id="PF00665">
    <property type="entry name" value="rve"/>
    <property type="match status" value="1"/>
</dbReference>
<evidence type="ECO:0000313" key="4">
    <source>
        <dbReference type="Proteomes" id="UP000279336"/>
    </source>
</evidence>
<dbReference type="InterPro" id="IPR001584">
    <property type="entry name" value="Integrase_cat-core"/>
</dbReference>
<dbReference type="Proteomes" id="UP000279336">
    <property type="component" value="Unassembled WGS sequence"/>
</dbReference>
<dbReference type="InterPro" id="IPR036397">
    <property type="entry name" value="RNaseH_sf"/>
</dbReference>
<dbReference type="NCBIfam" id="NF033516">
    <property type="entry name" value="transpos_IS3"/>
    <property type="match status" value="1"/>
</dbReference>
<dbReference type="PANTHER" id="PTHR46889:SF4">
    <property type="entry name" value="TRANSPOSASE INSO FOR INSERTION SEQUENCE ELEMENT IS911B-RELATED"/>
    <property type="match status" value="1"/>
</dbReference>
<dbReference type="AlphaFoldDB" id="A0A8B3FIX1"/>
<dbReference type="GO" id="GO:0003676">
    <property type="term" value="F:nucleic acid binding"/>
    <property type="evidence" value="ECO:0007669"/>
    <property type="project" value="InterPro"/>
</dbReference>
<dbReference type="SUPFAM" id="SSF53098">
    <property type="entry name" value="Ribonuclease H-like"/>
    <property type="match status" value="1"/>
</dbReference>
<dbReference type="InterPro" id="IPR025948">
    <property type="entry name" value="HTH-like_dom"/>
</dbReference>
<accession>A0A8B3FIX1</accession>
<dbReference type="EMBL" id="RCIW01000061">
    <property type="protein sequence ID" value="RLP05832.1"/>
    <property type="molecule type" value="Genomic_DNA"/>
</dbReference>
<dbReference type="InterPro" id="IPR050900">
    <property type="entry name" value="Transposase_IS3/IS150/IS904"/>
</dbReference>
<comment type="function">
    <text evidence="1">Involved in the transposition of the insertion sequence.</text>
</comment>
<name>A0A8B3FIX1_9ACTN</name>
<dbReference type="PROSITE" id="PS50994">
    <property type="entry name" value="INTEGRASE"/>
    <property type="match status" value="1"/>
</dbReference>
<dbReference type="Pfam" id="PF13276">
    <property type="entry name" value="HTH_21"/>
    <property type="match status" value="1"/>
</dbReference>
<comment type="caution">
    <text evidence="3">The sequence shown here is derived from an EMBL/GenBank/DDBJ whole genome shotgun (WGS) entry which is preliminary data.</text>
</comment>
<gene>
    <name evidence="3" type="ORF">D7U36_13465</name>
</gene>
<dbReference type="InterPro" id="IPR048020">
    <property type="entry name" value="Transpos_IS3"/>
</dbReference>
<evidence type="ECO:0000256" key="1">
    <source>
        <dbReference type="ARBA" id="ARBA00002286"/>
    </source>
</evidence>
<sequence length="223" mass="25362">MSAKYRCIHREEGNYPIQPVCRWAKVSKSGYYAWRNRPKSSTTKRREDLTAIIVEFFDESEQTYGYRRIHAELARSGVKVSPDTVRKIMATEGLVACHPRKRVRTTTPAPDLPSRPDRLRRDFTATAPGMKWVGDITYVPTWQGFAYLAVVMDCFSKKIVGHAIAGHMRTELVTEALAMAVRNCPPTRGVTIFHSDRGSQYTSAEYTKFMTDHGILPSEEADR</sequence>
<evidence type="ECO:0000259" key="2">
    <source>
        <dbReference type="PROSITE" id="PS50994"/>
    </source>
</evidence>
<dbReference type="InterPro" id="IPR012337">
    <property type="entry name" value="RNaseH-like_sf"/>
</dbReference>
<dbReference type="RefSeq" id="WP_121588393.1">
    <property type="nucleotide sequence ID" value="NZ_RCIW01000061.1"/>
</dbReference>
<dbReference type="GO" id="GO:0015074">
    <property type="term" value="P:DNA integration"/>
    <property type="evidence" value="ECO:0007669"/>
    <property type="project" value="InterPro"/>
</dbReference>
<dbReference type="PANTHER" id="PTHR46889">
    <property type="entry name" value="TRANSPOSASE INSF FOR INSERTION SEQUENCE IS3B-RELATED"/>
    <property type="match status" value="1"/>
</dbReference>
<dbReference type="Gene3D" id="3.30.420.10">
    <property type="entry name" value="Ribonuclease H-like superfamily/Ribonuclease H"/>
    <property type="match status" value="1"/>
</dbReference>
<organism evidence="3 4">
    <name type="scientific">Propionibacterium australiense</name>
    <dbReference type="NCBI Taxonomy" id="119981"/>
    <lineage>
        <taxon>Bacteria</taxon>
        <taxon>Bacillati</taxon>
        <taxon>Actinomycetota</taxon>
        <taxon>Actinomycetes</taxon>
        <taxon>Propionibacteriales</taxon>
        <taxon>Propionibacteriaceae</taxon>
        <taxon>Propionibacterium</taxon>
    </lineage>
</organism>
<proteinExistence type="predicted"/>